<evidence type="ECO:0000256" key="1">
    <source>
        <dbReference type="SAM" id="MobiDB-lite"/>
    </source>
</evidence>
<evidence type="ECO:0000313" key="2">
    <source>
        <dbReference type="EMBL" id="MFC4310573.1"/>
    </source>
</evidence>
<keyword evidence="3" id="KW-1185">Reference proteome</keyword>
<organism evidence="2 3">
    <name type="scientific">Steroidobacter flavus</name>
    <dbReference type="NCBI Taxonomy" id="1842136"/>
    <lineage>
        <taxon>Bacteria</taxon>
        <taxon>Pseudomonadati</taxon>
        <taxon>Pseudomonadota</taxon>
        <taxon>Gammaproteobacteria</taxon>
        <taxon>Steroidobacterales</taxon>
        <taxon>Steroidobacteraceae</taxon>
        <taxon>Steroidobacter</taxon>
    </lineage>
</organism>
<accession>A0ABV8SSI5</accession>
<evidence type="ECO:0000313" key="3">
    <source>
        <dbReference type="Proteomes" id="UP001595904"/>
    </source>
</evidence>
<feature type="region of interest" description="Disordered" evidence="1">
    <location>
        <begin position="29"/>
        <end position="68"/>
    </location>
</feature>
<comment type="caution">
    <text evidence="2">The sequence shown here is derived from an EMBL/GenBank/DDBJ whole genome shotgun (WGS) entry which is preliminary data.</text>
</comment>
<protein>
    <submittedName>
        <fullName evidence="2">Uncharacterized protein</fullName>
    </submittedName>
</protein>
<sequence length="68" mass="7574">MGAITQAADEIEPLDADFLEYLANMEDEDDDWTLLEDAPRKPTEREQASKAEAPKPSKEAAKPAVDER</sequence>
<reference evidence="3" key="1">
    <citation type="journal article" date="2019" name="Int. J. Syst. Evol. Microbiol.">
        <title>The Global Catalogue of Microorganisms (GCM) 10K type strain sequencing project: providing services to taxonomists for standard genome sequencing and annotation.</title>
        <authorList>
            <consortium name="The Broad Institute Genomics Platform"/>
            <consortium name="The Broad Institute Genome Sequencing Center for Infectious Disease"/>
            <person name="Wu L."/>
            <person name="Ma J."/>
        </authorList>
    </citation>
    <scope>NUCLEOTIDE SEQUENCE [LARGE SCALE GENOMIC DNA]</scope>
    <source>
        <strain evidence="3">CGMCC 1.10759</strain>
    </source>
</reference>
<proteinExistence type="predicted"/>
<dbReference type="EMBL" id="JBHSDU010000003">
    <property type="protein sequence ID" value="MFC4310573.1"/>
    <property type="molecule type" value="Genomic_DNA"/>
</dbReference>
<feature type="compositionally biased region" description="Basic and acidic residues" evidence="1">
    <location>
        <begin position="37"/>
        <end position="68"/>
    </location>
</feature>
<name>A0ABV8SSI5_9GAMM</name>
<dbReference type="Proteomes" id="UP001595904">
    <property type="component" value="Unassembled WGS sequence"/>
</dbReference>
<gene>
    <name evidence="2" type="ORF">ACFPN2_15890</name>
</gene>
<dbReference type="RefSeq" id="WP_380598161.1">
    <property type="nucleotide sequence ID" value="NZ_JBHSDU010000003.1"/>
</dbReference>